<feature type="non-terminal residue" evidence="2">
    <location>
        <position position="77"/>
    </location>
</feature>
<dbReference type="Proteomes" id="UP001564626">
    <property type="component" value="Unassembled WGS sequence"/>
</dbReference>
<name>A0ABV4CRI1_9PSEU</name>
<reference evidence="2 3" key="1">
    <citation type="submission" date="2024-08" db="EMBL/GenBank/DDBJ databases">
        <title>Genome mining of Saccharopolyspora cebuensis PGLac3 from Nigerian medicinal plant.</title>
        <authorList>
            <person name="Ezeobiora C.E."/>
            <person name="Igbokwe N.H."/>
            <person name="Amin D.H."/>
            <person name="Mendie U.E."/>
        </authorList>
    </citation>
    <scope>NUCLEOTIDE SEQUENCE [LARGE SCALE GENOMIC DNA]</scope>
    <source>
        <strain evidence="2 3">PGLac3</strain>
    </source>
</reference>
<feature type="non-terminal residue" evidence="2">
    <location>
        <position position="1"/>
    </location>
</feature>
<gene>
    <name evidence="2" type="ORF">AB8O55_30215</name>
</gene>
<proteinExistence type="predicted"/>
<organism evidence="2 3">
    <name type="scientific">Saccharopolyspora cebuensis</name>
    <dbReference type="NCBI Taxonomy" id="418759"/>
    <lineage>
        <taxon>Bacteria</taxon>
        <taxon>Bacillati</taxon>
        <taxon>Actinomycetota</taxon>
        <taxon>Actinomycetes</taxon>
        <taxon>Pseudonocardiales</taxon>
        <taxon>Pseudonocardiaceae</taxon>
        <taxon>Saccharopolyspora</taxon>
    </lineage>
</organism>
<dbReference type="EMBL" id="JBGEHV010000165">
    <property type="protein sequence ID" value="MEY8043696.1"/>
    <property type="molecule type" value="Genomic_DNA"/>
</dbReference>
<sequence length="77" mass="8149">LCYVLIKIPFWVLSSIKGRGSSLIGGLVKGVIAYKTFGLMPGGGSRGGARKAVPRGRVSSTERDDPYAKARTDSHGQ</sequence>
<evidence type="ECO:0000313" key="3">
    <source>
        <dbReference type="Proteomes" id="UP001564626"/>
    </source>
</evidence>
<evidence type="ECO:0000256" key="1">
    <source>
        <dbReference type="SAM" id="MobiDB-lite"/>
    </source>
</evidence>
<keyword evidence="3" id="KW-1185">Reference proteome</keyword>
<evidence type="ECO:0000313" key="2">
    <source>
        <dbReference type="EMBL" id="MEY8043696.1"/>
    </source>
</evidence>
<feature type="region of interest" description="Disordered" evidence="1">
    <location>
        <begin position="43"/>
        <end position="77"/>
    </location>
</feature>
<feature type="compositionally biased region" description="Basic and acidic residues" evidence="1">
    <location>
        <begin position="60"/>
        <end position="77"/>
    </location>
</feature>
<accession>A0ABV4CRI1</accession>
<comment type="caution">
    <text evidence="2">The sequence shown here is derived from an EMBL/GenBank/DDBJ whole genome shotgun (WGS) entry which is preliminary data.</text>
</comment>
<protein>
    <submittedName>
        <fullName evidence="2">Uncharacterized protein</fullName>
    </submittedName>
</protein>